<evidence type="ECO:0000313" key="3">
    <source>
        <dbReference type="EMBL" id="MDQ1118449.1"/>
    </source>
</evidence>
<sequence>MKSTNRLLLAACLGMSLTLAACKKEDAPAQPAEAAAMTAPTTSDDAAWKKYLQDVVPRNMGNISNPPIMYYLPAETDPDFQGKYDRLAEQVSNAAQRGVTSGNMVAFGSPVSAKMADLIVASFGKAAAGSFKGRARAVRRRRGRQRPRQGGGGAVRRGLRVRRSQVIRRRGRAWHGRVFR</sequence>
<evidence type="ECO:0000256" key="1">
    <source>
        <dbReference type="SAM" id="MobiDB-lite"/>
    </source>
</evidence>
<feature type="chain" id="PRO_5043454461" description="Lipoprotein" evidence="2">
    <location>
        <begin position="21"/>
        <end position="180"/>
    </location>
</feature>
<organism evidence="3 4">
    <name type="scientific">Pseudoxanthomonas winnipegensis</name>
    <dbReference type="NCBI Taxonomy" id="2480810"/>
    <lineage>
        <taxon>Bacteria</taxon>
        <taxon>Pseudomonadati</taxon>
        <taxon>Pseudomonadota</taxon>
        <taxon>Gammaproteobacteria</taxon>
        <taxon>Lysobacterales</taxon>
        <taxon>Lysobacteraceae</taxon>
        <taxon>Pseudoxanthomonas</taxon>
    </lineage>
</organism>
<accession>A0AAW8G7W5</accession>
<proteinExistence type="predicted"/>
<feature type="region of interest" description="Disordered" evidence="1">
    <location>
        <begin position="132"/>
        <end position="160"/>
    </location>
</feature>
<evidence type="ECO:0000256" key="2">
    <source>
        <dbReference type="SAM" id="SignalP"/>
    </source>
</evidence>
<name>A0AAW8G7W5_9GAMM</name>
<evidence type="ECO:0000313" key="4">
    <source>
        <dbReference type="Proteomes" id="UP001234354"/>
    </source>
</evidence>
<dbReference type="AlphaFoldDB" id="A0AAW8G7W5"/>
<dbReference type="Proteomes" id="UP001234354">
    <property type="component" value="Unassembled WGS sequence"/>
</dbReference>
<feature type="compositionally biased region" description="Basic residues" evidence="1">
    <location>
        <begin position="133"/>
        <end position="147"/>
    </location>
</feature>
<keyword evidence="2" id="KW-0732">Signal</keyword>
<protein>
    <recommendedName>
        <fullName evidence="5">Lipoprotein</fullName>
    </recommendedName>
</protein>
<comment type="caution">
    <text evidence="3">The sequence shown here is derived from an EMBL/GenBank/DDBJ whole genome shotgun (WGS) entry which is preliminary data.</text>
</comment>
<dbReference type="EMBL" id="JAUTBB010000001">
    <property type="protein sequence ID" value="MDQ1118449.1"/>
    <property type="molecule type" value="Genomic_DNA"/>
</dbReference>
<feature type="signal peptide" evidence="2">
    <location>
        <begin position="1"/>
        <end position="20"/>
    </location>
</feature>
<dbReference type="PROSITE" id="PS51257">
    <property type="entry name" value="PROKAR_LIPOPROTEIN"/>
    <property type="match status" value="1"/>
</dbReference>
<gene>
    <name evidence="3" type="ORF">QE383_000757</name>
</gene>
<evidence type="ECO:0008006" key="5">
    <source>
        <dbReference type="Google" id="ProtNLM"/>
    </source>
</evidence>
<reference evidence="3" key="1">
    <citation type="submission" date="2023-07" db="EMBL/GenBank/DDBJ databases">
        <title>Functional and genomic diversity of the sorghum phyllosphere microbiome.</title>
        <authorList>
            <person name="Shade A."/>
        </authorList>
    </citation>
    <scope>NUCLEOTIDE SEQUENCE</scope>
    <source>
        <strain evidence="3">SORGH_AS_0908</strain>
    </source>
</reference>